<accession>A0AAT9LDY3</accession>
<protein>
    <submittedName>
        <fullName evidence="3">Methyltransferase domain-containing protein</fullName>
    </submittedName>
</protein>
<feature type="domain" description="Methyltransferase type 11" evidence="2">
    <location>
        <begin position="67"/>
        <end position="163"/>
    </location>
</feature>
<dbReference type="SUPFAM" id="SSF53335">
    <property type="entry name" value="S-adenosyl-L-methionine-dependent methyltransferases"/>
    <property type="match status" value="1"/>
</dbReference>
<organism evidence="3">
    <name type="scientific">Candidatus Fermentithermobacillus carboniphilus</name>
    <dbReference type="NCBI Taxonomy" id="3085328"/>
    <lineage>
        <taxon>Bacteria</taxon>
        <taxon>Bacillati</taxon>
        <taxon>Bacillota</taxon>
        <taxon>Candidatus Fermentithermobacillia</taxon>
        <taxon>Candidatus Fermentithermobacillales</taxon>
        <taxon>Candidatus Fermentithermobacillaceae</taxon>
        <taxon>Candidatus Fermentithermobacillus</taxon>
    </lineage>
</organism>
<dbReference type="GO" id="GO:0008757">
    <property type="term" value="F:S-adenosylmethionine-dependent methyltransferase activity"/>
    <property type="evidence" value="ECO:0007669"/>
    <property type="project" value="InterPro"/>
</dbReference>
<evidence type="ECO:0000259" key="2">
    <source>
        <dbReference type="Pfam" id="PF08241"/>
    </source>
</evidence>
<dbReference type="Pfam" id="PF08241">
    <property type="entry name" value="Methyltransf_11"/>
    <property type="match status" value="1"/>
</dbReference>
<keyword evidence="3" id="KW-0489">Methyltransferase</keyword>
<evidence type="ECO:0000256" key="1">
    <source>
        <dbReference type="SAM" id="MobiDB-lite"/>
    </source>
</evidence>
<feature type="compositionally biased region" description="Polar residues" evidence="1">
    <location>
        <begin position="1"/>
        <end position="25"/>
    </location>
</feature>
<dbReference type="InterPro" id="IPR013216">
    <property type="entry name" value="Methyltransf_11"/>
</dbReference>
<dbReference type="Gene3D" id="3.40.50.11010">
    <property type="match status" value="1"/>
</dbReference>
<dbReference type="InterPro" id="IPR029063">
    <property type="entry name" value="SAM-dependent_MTases_sf"/>
</dbReference>
<gene>
    <name evidence="3" type="ORF">IMF26_04665</name>
</gene>
<reference evidence="3" key="2">
    <citation type="journal article" date="2023" name="Biology">
        <title>Prokaryotic Life Associated with Coal-Fire Gas Vents Revealed by Metagenomics.</title>
        <authorList>
            <person name="Kadnikov V.V."/>
            <person name="Mardanov A.V."/>
            <person name="Beletsky A.V."/>
            <person name="Karnachuk O.V."/>
            <person name="Ravin N.V."/>
        </authorList>
    </citation>
    <scope>NUCLEOTIDE SEQUENCE</scope>
    <source>
        <strain evidence="3">Bu02</strain>
    </source>
</reference>
<dbReference type="KEGG" id="fcz:IMF26_04665"/>
<sequence length="944" mass="105150">MAENQIRNNLGNSSCFGRTSRSPEASGTEVWDDLWETAAVPTWDSMSNEILSALVRECGDPSNKKWLEAGAGSGRISARLAKRGASVYLVDYSPTALELEKRLFEEEGVTGSFQNADIRNLPYEDGFFDIVWSAGVLEHYEYDDQLAMLSELLRVTKESGLVINIVPYAQSPFYVLGKWWAERSGNWPYGREVPLSTFREHAEHLKATLVREYTIASETSLHFLSHIPGFSEFLKAVSLAISIDPDLRSSIPGYLLVSVLKPNKSGNSNSRYTAPLTSNKTQTNVAAYQTPEPQSYYQTMSAKSVSKPTLSIAAGPVQKILLDEGYKTIVCFSSTDWDFLKQRPQHLFEKFRDMGFRIIHINYTKARLQLDRSFTSKNPNDLLDLVRGQLLRVIREVEPGIFAVTPIEAIVDNSGKSVEVLRYFIDQVMRLFSPCKYICWVLAPAWAPVLPVHSTNCILVYDCVDEHSGFNPSPLNLAREEVILRSSDVVFVTSQPLAESKRIVASSVYLVPNGVNRDTFRGEFPEPRDLCNIPHPRIGFVGAIARWVDLQLIRDLAANEPDWSIVLIGPSFTDTSCLNLPNIYMLGSKPYEQLPGYYRHLDCGIIPFKTDDILAHNSNPIKLLEYMAAGLPVVSTPIPESKRMCPAVRVAEPSGFVAAIKSALSEKTARRASDGYQFAPTSESTYREELLNALSWDHLAETACGIIASRLAASKNDFSLARHILKSILPHSVDKAAIHADVRLYARLERYWQGAPRTEAETRHSSVIERDLGYENPSKESGVGGKPSLTPLRIAAKLPYCMLLFPDWDNPAGPWVDSLKTVLRLFQNNRRMTLAIRADPDVIPADKAVTIISDLMLQATATTETDFSDNVTIVDDRISPEQIDRLLLAVDAVIVPQGEEESKHLSQVLQVASEIGVTLVSFLNEGAHTRVIVRNPGTSLKVER</sequence>
<dbReference type="Gene3D" id="3.40.50.2000">
    <property type="entry name" value="Glycogen Phosphorylase B"/>
    <property type="match status" value="1"/>
</dbReference>
<dbReference type="AlphaFoldDB" id="A0AAT9LDY3"/>
<dbReference type="CDD" id="cd02440">
    <property type="entry name" value="AdoMet_MTases"/>
    <property type="match status" value="1"/>
</dbReference>
<name>A0AAT9LDY3_9FIRM</name>
<proteinExistence type="predicted"/>
<dbReference type="Pfam" id="PF13692">
    <property type="entry name" value="Glyco_trans_1_4"/>
    <property type="match status" value="1"/>
</dbReference>
<dbReference type="GO" id="GO:0032259">
    <property type="term" value="P:methylation"/>
    <property type="evidence" value="ECO:0007669"/>
    <property type="project" value="UniProtKB-KW"/>
</dbReference>
<dbReference type="PANTHER" id="PTHR43591">
    <property type="entry name" value="METHYLTRANSFERASE"/>
    <property type="match status" value="1"/>
</dbReference>
<keyword evidence="3" id="KW-0808">Transferase</keyword>
<evidence type="ECO:0000313" key="3">
    <source>
        <dbReference type="EMBL" id="QUL99350.1"/>
    </source>
</evidence>
<dbReference type="Gene3D" id="3.40.50.150">
    <property type="entry name" value="Vaccinia Virus protein VP39"/>
    <property type="match status" value="1"/>
</dbReference>
<feature type="region of interest" description="Disordered" evidence="1">
    <location>
        <begin position="1"/>
        <end position="28"/>
    </location>
</feature>
<reference evidence="3" key="1">
    <citation type="submission" date="2020-10" db="EMBL/GenBank/DDBJ databases">
        <authorList>
            <person name="Kadnikov V."/>
            <person name="Beletsky A.V."/>
            <person name="Mardanov A.V."/>
            <person name="Karnachuk O.V."/>
            <person name="Ravin N.V."/>
        </authorList>
    </citation>
    <scope>NUCLEOTIDE SEQUENCE</scope>
    <source>
        <strain evidence="3">Bu02</strain>
    </source>
</reference>
<dbReference type="EMBL" id="CP062796">
    <property type="protein sequence ID" value="QUL99350.1"/>
    <property type="molecule type" value="Genomic_DNA"/>
</dbReference>
<dbReference type="SUPFAM" id="SSF53756">
    <property type="entry name" value="UDP-Glycosyltransferase/glycogen phosphorylase"/>
    <property type="match status" value="1"/>
</dbReference>